<feature type="non-terminal residue" evidence="1">
    <location>
        <position position="196"/>
    </location>
</feature>
<evidence type="ECO:0000313" key="2">
    <source>
        <dbReference type="Proteomes" id="UP000789396"/>
    </source>
</evidence>
<protein>
    <submittedName>
        <fullName evidence="1">18582_t:CDS:1</fullName>
    </submittedName>
</protein>
<comment type="caution">
    <text evidence="1">The sequence shown here is derived from an EMBL/GenBank/DDBJ whole genome shotgun (WGS) entry which is preliminary data.</text>
</comment>
<keyword evidence="2" id="KW-1185">Reference proteome</keyword>
<dbReference type="EMBL" id="CAJVPZ010031111">
    <property type="protein sequence ID" value="CAG8738440.1"/>
    <property type="molecule type" value="Genomic_DNA"/>
</dbReference>
<accession>A0A9N9ILP4</accession>
<reference evidence="1" key="1">
    <citation type="submission" date="2021-06" db="EMBL/GenBank/DDBJ databases">
        <authorList>
            <person name="Kallberg Y."/>
            <person name="Tangrot J."/>
            <person name="Rosling A."/>
        </authorList>
    </citation>
    <scope>NUCLEOTIDE SEQUENCE</scope>
    <source>
        <strain evidence="1">IN212</strain>
    </source>
</reference>
<organism evidence="1 2">
    <name type="scientific">Racocetra fulgida</name>
    <dbReference type="NCBI Taxonomy" id="60492"/>
    <lineage>
        <taxon>Eukaryota</taxon>
        <taxon>Fungi</taxon>
        <taxon>Fungi incertae sedis</taxon>
        <taxon>Mucoromycota</taxon>
        <taxon>Glomeromycotina</taxon>
        <taxon>Glomeromycetes</taxon>
        <taxon>Diversisporales</taxon>
        <taxon>Gigasporaceae</taxon>
        <taxon>Racocetra</taxon>
    </lineage>
</organism>
<gene>
    <name evidence="1" type="ORF">RFULGI_LOCUS12666</name>
</gene>
<proteinExistence type="predicted"/>
<evidence type="ECO:0000313" key="1">
    <source>
        <dbReference type="EMBL" id="CAG8738440.1"/>
    </source>
</evidence>
<name>A0A9N9ILP4_9GLOM</name>
<sequence>YYQNEMISWINCSSYEKNEFSGYLIIKITVTHFVKDKTSNFQIIEQLIDKIAPARYQAFVINIPSNFENNGVLIKGSSVTCKDKQDTYMQQITKILMRNPDLKSQEKIIDLFQNLEESRNTRSLKTAFLFASIIRPYLQEATGEQSIKQNCLVAAITKVFSKDKILKRACQGARNELSKRLQANRQIKLIAYKNKK</sequence>
<dbReference type="AlphaFoldDB" id="A0A9N9ILP4"/>
<dbReference type="Proteomes" id="UP000789396">
    <property type="component" value="Unassembled WGS sequence"/>
</dbReference>